<feature type="compositionally biased region" description="Polar residues" evidence="1">
    <location>
        <begin position="50"/>
        <end position="63"/>
    </location>
</feature>
<sequence length="122" mass="13670">MTSKKKQSEGIALLSIYKDEEDDEIEVDDDEKDDARIGVLLERTPLGSVQVLTPSNQSNTPQFSEPLKSDTMNNDAVIRSEDAELGEADDKQRYVEPLYKFLPTPPKAKWSEALLVSSVTRL</sequence>
<dbReference type="AlphaFoldDB" id="A0AA86T833"/>
<dbReference type="EMBL" id="OY731406">
    <property type="protein sequence ID" value="CAJ1973670.1"/>
    <property type="molecule type" value="Genomic_DNA"/>
</dbReference>
<reference evidence="2" key="1">
    <citation type="submission" date="2023-10" db="EMBL/GenBank/DDBJ databases">
        <authorList>
            <person name="Domelevo Entfellner J.-B."/>
        </authorList>
    </citation>
    <scope>NUCLEOTIDE SEQUENCE</scope>
</reference>
<dbReference type="Gramene" id="rna-AYBTSS11_LOCUS25734">
    <property type="protein sequence ID" value="CAJ1973670.1"/>
    <property type="gene ID" value="gene-AYBTSS11_LOCUS25734"/>
</dbReference>
<dbReference type="PANTHER" id="PTHR13464">
    <property type="entry name" value="TRANSCRIPTIONAL REGULATOR PROTEIN HCNGP"/>
    <property type="match status" value="1"/>
</dbReference>
<evidence type="ECO:0000313" key="2">
    <source>
        <dbReference type="EMBL" id="CAJ1973670.1"/>
    </source>
</evidence>
<proteinExistence type="predicted"/>
<dbReference type="PANTHER" id="PTHR13464:SF0">
    <property type="entry name" value="SAP30-BINDING PROTEIN"/>
    <property type="match status" value="1"/>
</dbReference>
<gene>
    <name evidence="2" type="ORF">AYBTSS11_LOCUS25734</name>
</gene>
<dbReference type="InterPro" id="IPR012479">
    <property type="entry name" value="SAP30BP"/>
</dbReference>
<dbReference type="GO" id="GO:0006355">
    <property type="term" value="P:regulation of DNA-templated transcription"/>
    <property type="evidence" value="ECO:0007669"/>
    <property type="project" value="InterPro"/>
</dbReference>
<dbReference type="GO" id="GO:0005634">
    <property type="term" value="C:nucleus"/>
    <property type="evidence" value="ECO:0007669"/>
    <property type="project" value="TreeGrafter"/>
</dbReference>
<dbReference type="Proteomes" id="UP001189624">
    <property type="component" value="Chromosome 9"/>
</dbReference>
<keyword evidence="3" id="KW-1185">Reference proteome</keyword>
<feature type="region of interest" description="Disordered" evidence="1">
    <location>
        <begin position="48"/>
        <end position="74"/>
    </location>
</feature>
<name>A0AA86T833_9FABA</name>
<evidence type="ECO:0000256" key="1">
    <source>
        <dbReference type="SAM" id="MobiDB-lite"/>
    </source>
</evidence>
<accession>A0AA86T833</accession>
<evidence type="ECO:0000313" key="3">
    <source>
        <dbReference type="Proteomes" id="UP001189624"/>
    </source>
</evidence>
<organism evidence="2 3">
    <name type="scientific">Sphenostylis stenocarpa</name>
    <dbReference type="NCBI Taxonomy" id="92480"/>
    <lineage>
        <taxon>Eukaryota</taxon>
        <taxon>Viridiplantae</taxon>
        <taxon>Streptophyta</taxon>
        <taxon>Embryophyta</taxon>
        <taxon>Tracheophyta</taxon>
        <taxon>Spermatophyta</taxon>
        <taxon>Magnoliopsida</taxon>
        <taxon>eudicotyledons</taxon>
        <taxon>Gunneridae</taxon>
        <taxon>Pentapetalae</taxon>
        <taxon>rosids</taxon>
        <taxon>fabids</taxon>
        <taxon>Fabales</taxon>
        <taxon>Fabaceae</taxon>
        <taxon>Papilionoideae</taxon>
        <taxon>50 kb inversion clade</taxon>
        <taxon>NPAAA clade</taxon>
        <taxon>indigoferoid/millettioid clade</taxon>
        <taxon>Phaseoleae</taxon>
        <taxon>Sphenostylis</taxon>
    </lineage>
</organism>
<protein>
    <submittedName>
        <fullName evidence="2">Uncharacterized protein</fullName>
    </submittedName>
</protein>